<sequence length="64" mass="7213">MHLEVWAVFGVVKVSGREHRKSRDARAECRDEQQKSRDVGLSVDMSTERVRTPALSVETSVNSV</sequence>
<feature type="compositionally biased region" description="Basic and acidic residues" evidence="1">
    <location>
        <begin position="24"/>
        <end position="38"/>
    </location>
</feature>
<accession>A0A0A2UXM0</accession>
<evidence type="ECO:0000313" key="3">
    <source>
        <dbReference type="Proteomes" id="UP000030153"/>
    </source>
</evidence>
<dbReference type="AlphaFoldDB" id="A0A0A2UXM0"/>
<name>A0A0A2UXM0_9BACI</name>
<protein>
    <submittedName>
        <fullName evidence="2">Uncharacterized protein</fullName>
    </submittedName>
</protein>
<dbReference type="EMBL" id="AVBG01000006">
    <property type="protein sequence ID" value="KGP91498.1"/>
    <property type="molecule type" value="Genomic_DNA"/>
</dbReference>
<comment type="caution">
    <text evidence="2">The sequence shown here is derived from an EMBL/GenBank/DDBJ whole genome shotgun (WGS) entry which is preliminary data.</text>
</comment>
<organism evidence="2 3">
    <name type="scientific">Pontibacillus chungwhensis BH030062</name>
    <dbReference type="NCBI Taxonomy" id="1385513"/>
    <lineage>
        <taxon>Bacteria</taxon>
        <taxon>Bacillati</taxon>
        <taxon>Bacillota</taxon>
        <taxon>Bacilli</taxon>
        <taxon>Bacillales</taxon>
        <taxon>Bacillaceae</taxon>
        <taxon>Pontibacillus</taxon>
    </lineage>
</organism>
<proteinExistence type="predicted"/>
<evidence type="ECO:0000256" key="1">
    <source>
        <dbReference type="SAM" id="MobiDB-lite"/>
    </source>
</evidence>
<feature type="region of interest" description="Disordered" evidence="1">
    <location>
        <begin position="20"/>
        <end position="45"/>
    </location>
</feature>
<gene>
    <name evidence="2" type="ORF">N780_19290</name>
</gene>
<evidence type="ECO:0000313" key="2">
    <source>
        <dbReference type="EMBL" id="KGP91498.1"/>
    </source>
</evidence>
<dbReference type="Proteomes" id="UP000030153">
    <property type="component" value="Unassembled WGS sequence"/>
</dbReference>
<reference evidence="2 3" key="1">
    <citation type="submission" date="2013-08" db="EMBL/GenBank/DDBJ databases">
        <title>Genome of Pontibacillus chungwhensis.</title>
        <authorList>
            <person name="Wang Q."/>
            <person name="Wang G."/>
        </authorList>
    </citation>
    <scope>NUCLEOTIDE SEQUENCE [LARGE SCALE GENOMIC DNA]</scope>
    <source>
        <strain evidence="2 3">BH030062</strain>
    </source>
</reference>
<keyword evidence="3" id="KW-1185">Reference proteome</keyword>